<name>A0A0F9JX15_9ZZZZ</name>
<comment type="caution">
    <text evidence="1">The sequence shown here is derived from an EMBL/GenBank/DDBJ whole genome shotgun (WGS) entry which is preliminary data.</text>
</comment>
<reference evidence="1" key="1">
    <citation type="journal article" date="2015" name="Nature">
        <title>Complex archaea that bridge the gap between prokaryotes and eukaryotes.</title>
        <authorList>
            <person name="Spang A."/>
            <person name="Saw J.H."/>
            <person name="Jorgensen S.L."/>
            <person name="Zaremba-Niedzwiedzka K."/>
            <person name="Martijn J."/>
            <person name="Lind A.E."/>
            <person name="van Eijk R."/>
            <person name="Schleper C."/>
            <person name="Guy L."/>
            <person name="Ettema T.J."/>
        </authorList>
    </citation>
    <scope>NUCLEOTIDE SEQUENCE</scope>
</reference>
<evidence type="ECO:0000313" key="1">
    <source>
        <dbReference type="EMBL" id="KKM14458.1"/>
    </source>
</evidence>
<dbReference type="AlphaFoldDB" id="A0A0F9JX15"/>
<protein>
    <submittedName>
        <fullName evidence="1">Uncharacterized protein</fullName>
    </submittedName>
</protein>
<proteinExistence type="predicted"/>
<gene>
    <name evidence="1" type="ORF">LCGC14_1705870</name>
</gene>
<organism evidence="1">
    <name type="scientific">marine sediment metagenome</name>
    <dbReference type="NCBI Taxonomy" id="412755"/>
    <lineage>
        <taxon>unclassified sequences</taxon>
        <taxon>metagenomes</taxon>
        <taxon>ecological metagenomes</taxon>
    </lineage>
</organism>
<accession>A0A0F9JX15</accession>
<dbReference type="EMBL" id="LAZR01015140">
    <property type="protein sequence ID" value="KKM14458.1"/>
    <property type="molecule type" value="Genomic_DNA"/>
</dbReference>
<sequence length="71" mass="8400">MQPTTRCKEYRLGQKGRLRSYVCRNCGERFSQVLLRALPKKARLCTKCLKIPGLNAQYHEAFEKRDRREAK</sequence>